<dbReference type="Pfam" id="PF07811">
    <property type="entry name" value="TadE"/>
    <property type="match status" value="1"/>
</dbReference>
<sequence length="183" mass="19955">MTRTSRPVHWLRRFRRNDDGAATVEFVILFPLVLALMLGAIDLGITMVRQVMLDRAVDITVRDVRLGKIGANGSARMSDLICANSMLLPDCIGNISVEMMPVNTSDFTGLDGPFTCIDSEQEITPAVTFNPGMGGAAQELMLLRICVVAEPFLRVTGLFSGLDINPEGQLVLTSRSAFVNEPR</sequence>
<keyword evidence="1" id="KW-0812">Transmembrane</keyword>
<organism evidence="3 4">
    <name type="scientific">Roseinatronobacter alkalisoli</name>
    <dbReference type="NCBI Taxonomy" id="3028235"/>
    <lineage>
        <taxon>Bacteria</taxon>
        <taxon>Pseudomonadati</taxon>
        <taxon>Pseudomonadota</taxon>
        <taxon>Alphaproteobacteria</taxon>
        <taxon>Rhodobacterales</taxon>
        <taxon>Paracoccaceae</taxon>
        <taxon>Roseinatronobacter</taxon>
    </lineage>
</organism>
<dbReference type="InterPro" id="IPR012495">
    <property type="entry name" value="TadE-like_dom"/>
</dbReference>
<evidence type="ECO:0000256" key="1">
    <source>
        <dbReference type="SAM" id="Phobius"/>
    </source>
</evidence>
<keyword evidence="1" id="KW-1133">Transmembrane helix</keyword>
<feature type="domain" description="TadE-like" evidence="2">
    <location>
        <begin position="20"/>
        <end position="62"/>
    </location>
</feature>
<accession>A0ABT5T8B0</accession>
<comment type="caution">
    <text evidence="3">The sequence shown here is derived from an EMBL/GenBank/DDBJ whole genome shotgun (WGS) entry which is preliminary data.</text>
</comment>
<keyword evidence="4" id="KW-1185">Reference proteome</keyword>
<dbReference type="RefSeq" id="WP_274352051.1">
    <property type="nucleotide sequence ID" value="NZ_JAQZSM010000007.1"/>
</dbReference>
<reference evidence="3" key="1">
    <citation type="submission" date="2023-02" db="EMBL/GenBank/DDBJ databases">
        <title>Description of Roseinatronobacter alkalisoli sp. nov., an alkaliphilic bacerium isolated from soda soil.</title>
        <authorList>
            <person name="Wei W."/>
        </authorList>
    </citation>
    <scope>NUCLEOTIDE SEQUENCE</scope>
    <source>
        <strain evidence="3">HJB301</strain>
    </source>
</reference>
<keyword evidence="1" id="KW-0472">Membrane</keyword>
<feature type="transmembrane region" description="Helical" evidence="1">
    <location>
        <begin position="20"/>
        <end position="45"/>
    </location>
</feature>
<dbReference type="EMBL" id="JAQZSM010000007">
    <property type="protein sequence ID" value="MDD7971366.1"/>
    <property type="molecule type" value="Genomic_DNA"/>
</dbReference>
<protein>
    <submittedName>
        <fullName evidence="3">Pilus assembly protein</fullName>
    </submittedName>
</protein>
<name>A0ABT5T8B0_9RHOB</name>
<evidence type="ECO:0000313" key="3">
    <source>
        <dbReference type="EMBL" id="MDD7971366.1"/>
    </source>
</evidence>
<dbReference type="Proteomes" id="UP001431784">
    <property type="component" value="Unassembled WGS sequence"/>
</dbReference>
<gene>
    <name evidence="3" type="ORF">PUT78_09640</name>
</gene>
<evidence type="ECO:0000313" key="4">
    <source>
        <dbReference type="Proteomes" id="UP001431784"/>
    </source>
</evidence>
<proteinExistence type="predicted"/>
<evidence type="ECO:0000259" key="2">
    <source>
        <dbReference type="Pfam" id="PF07811"/>
    </source>
</evidence>